<dbReference type="Gene3D" id="3.40.50.720">
    <property type="entry name" value="NAD(P)-binding Rossmann-like Domain"/>
    <property type="match status" value="1"/>
</dbReference>
<gene>
    <name evidence="4" type="ORF">SAMN05216551_111149</name>
</gene>
<evidence type="ECO:0000259" key="3">
    <source>
        <dbReference type="Pfam" id="PF01370"/>
    </source>
</evidence>
<evidence type="ECO:0000256" key="2">
    <source>
        <dbReference type="ARBA" id="ARBA00023277"/>
    </source>
</evidence>
<evidence type="ECO:0000313" key="4">
    <source>
        <dbReference type="EMBL" id="SDV50383.1"/>
    </source>
</evidence>
<keyword evidence="1" id="KW-0521">NADP</keyword>
<dbReference type="PANTHER" id="PTHR43103">
    <property type="entry name" value="NUCLEOSIDE-DIPHOSPHATE-SUGAR EPIMERASE"/>
    <property type="match status" value="1"/>
</dbReference>
<dbReference type="PANTHER" id="PTHR43103:SF3">
    <property type="entry name" value="ADP-L-GLYCERO-D-MANNO-HEPTOSE-6-EPIMERASE"/>
    <property type="match status" value="1"/>
</dbReference>
<dbReference type="Pfam" id="PF01370">
    <property type="entry name" value="Epimerase"/>
    <property type="match status" value="1"/>
</dbReference>
<sequence length="329" mass="34801">MKILITGGAGFLGARLARALLDCGRLSVNGRPAEPVEQIVLLDVAAPAVLPVQPATDQPRIVHLTGDLSEAALLARAIDADTTLVCHLAAVVSGQAEADFPLGMRINLDATRALLDRCHAVGHRPTVLFTSSVAVFGGALPPVVGDDTAVSPRSSYGTQKAIAELLLADYTRRGFIDGRVLRLPTISIRPGRPNAAASSFASGIIREPLAGLPAVCPVAPDLPLWLSSPDAATRNLLRGCALAQHALEDWPVLNLPGLSTTAAAMVEALRRVAGDEAAGRVRFERDPQIEAIVGSWPAAWDDARARRLGFVGDRDFDAVIMQFLHPEMH</sequence>
<dbReference type="GO" id="GO:0016491">
    <property type="term" value="F:oxidoreductase activity"/>
    <property type="evidence" value="ECO:0007669"/>
    <property type="project" value="InterPro"/>
</dbReference>
<protein>
    <submittedName>
        <fullName evidence="4">Nucleoside-diphosphate-sugar epimerase</fullName>
    </submittedName>
</protein>
<reference evidence="5" key="1">
    <citation type="submission" date="2016-09" db="EMBL/GenBank/DDBJ databases">
        <authorList>
            <person name="Varghese N."/>
            <person name="Submissions S."/>
        </authorList>
    </citation>
    <scope>NUCLEOTIDE SEQUENCE [LARGE SCALE GENOMIC DNA]</scope>
    <source>
        <strain evidence="5">JS23</strain>
    </source>
</reference>
<dbReference type="InterPro" id="IPR036291">
    <property type="entry name" value="NAD(P)-bd_dom_sf"/>
</dbReference>
<evidence type="ECO:0000313" key="5">
    <source>
        <dbReference type="Proteomes" id="UP000243719"/>
    </source>
</evidence>
<feature type="domain" description="NAD-dependent epimerase/dehydratase" evidence="3">
    <location>
        <begin position="3"/>
        <end position="211"/>
    </location>
</feature>
<dbReference type="STRING" id="1770053.SAMN05216551_111149"/>
<dbReference type="CDD" id="cd05238">
    <property type="entry name" value="Gne_like_SDR_e"/>
    <property type="match status" value="1"/>
</dbReference>
<organism evidence="4 5">
    <name type="scientific">Chitinasiproducens palmae</name>
    <dbReference type="NCBI Taxonomy" id="1770053"/>
    <lineage>
        <taxon>Bacteria</taxon>
        <taxon>Pseudomonadati</taxon>
        <taxon>Pseudomonadota</taxon>
        <taxon>Betaproteobacteria</taxon>
        <taxon>Burkholderiales</taxon>
        <taxon>Burkholderiaceae</taxon>
        <taxon>Chitinasiproducens</taxon>
    </lineage>
</organism>
<dbReference type="Proteomes" id="UP000243719">
    <property type="component" value="Unassembled WGS sequence"/>
</dbReference>
<evidence type="ECO:0000256" key="1">
    <source>
        <dbReference type="ARBA" id="ARBA00022857"/>
    </source>
</evidence>
<dbReference type="NCBIfam" id="NF043036">
    <property type="entry name" value="ErythonDh"/>
    <property type="match status" value="1"/>
</dbReference>
<dbReference type="Gene3D" id="3.90.25.10">
    <property type="entry name" value="UDP-galactose 4-epimerase, domain 1"/>
    <property type="match status" value="1"/>
</dbReference>
<dbReference type="AlphaFoldDB" id="A0A1H2PTF0"/>
<accession>A0A1H2PTF0</accession>
<dbReference type="InterPro" id="IPR001509">
    <property type="entry name" value="Epimerase_deHydtase"/>
</dbReference>
<keyword evidence="2" id="KW-0119">Carbohydrate metabolism</keyword>
<proteinExistence type="predicted"/>
<dbReference type="OrthoDB" id="9801056at2"/>
<keyword evidence="5" id="KW-1185">Reference proteome</keyword>
<name>A0A1H2PTF0_9BURK</name>
<dbReference type="RefSeq" id="WP_091911289.1">
    <property type="nucleotide sequence ID" value="NZ_FNLO01000011.1"/>
</dbReference>
<dbReference type="EMBL" id="FNLO01000011">
    <property type="protein sequence ID" value="SDV50383.1"/>
    <property type="molecule type" value="Genomic_DNA"/>
</dbReference>
<dbReference type="InterPro" id="IPR050005">
    <property type="entry name" value="DenD"/>
</dbReference>
<dbReference type="SUPFAM" id="SSF51735">
    <property type="entry name" value="NAD(P)-binding Rossmann-fold domains"/>
    <property type="match status" value="1"/>
</dbReference>